<protein>
    <submittedName>
        <fullName evidence="1">Uncharacterized protein</fullName>
    </submittedName>
</protein>
<dbReference type="EMBL" id="CP029554">
    <property type="protein sequence ID" value="AXE35231.1"/>
    <property type="molecule type" value="Genomic_DNA"/>
</dbReference>
<organism evidence="1 2">
    <name type="scientific">Chromobacterium phragmitis</name>
    <dbReference type="NCBI Taxonomy" id="2202141"/>
    <lineage>
        <taxon>Bacteria</taxon>
        <taxon>Pseudomonadati</taxon>
        <taxon>Pseudomonadota</taxon>
        <taxon>Betaproteobacteria</taxon>
        <taxon>Neisseriales</taxon>
        <taxon>Chromobacteriaceae</taxon>
        <taxon>Chromobacterium</taxon>
    </lineage>
</organism>
<gene>
    <name evidence="1" type="ORF">DK843_13580</name>
</gene>
<evidence type="ECO:0000313" key="2">
    <source>
        <dbReference type="Proteomes" id="UP000252038"/>
    </source>
</evidence>
<evidence type="ECO:0000313" key="1">
    <source>
        <dbReference type="EMBL" id="AXE35231.1"/>
    </source>
</evidence>
<reference evidence="1 2" key="1">
    <citation type="submission" date="2018-05" db="EMBL/GenBank/DDBJ databases">
        <title>Genome sequencing, assembly and analysis of the novel insecticidal bacterium, Chromobacterium phragmitis.</title>
        <authorList>
            <person name="Sparks M.E."/>
            <person name="Blackburn M.B."/>
            <person name="Gundersen-Rindal D.E."/>
        </authorList>
    </citation>
    <scope>NUCLEOTIDE SEQUENCE [LARGE SCALE GENOMIC DNA]</scope>
    <source>
        <strain evidence="1">IIBBL 274-1</strain>
    </source>
</reference>
<sequence>MQHYWMGELTRSVSPRESSLAADVARLFAFPDGNTVARLGQARPTQILMLRCADLAYALCCLRRRALPQA</sequence>
<proteinExistence type="predicted"/>
<accession>A0A344UIY3</accession>
<dbReference type="Proteomes" id="UP000252038">
    <property type="component" value="Chromosome"/>
</dbReference>
<dbReference type="KEGG" id="chrb:DK843_13580"/>
<name>A0A344UIY3_9NEIS</name>
<dbReference type="AlphaFoldDB" id="A0A344UIY3"/>